<sequence length="96" mass="11147">MLEFERINNVLLTGMSEVGDVLLIRQTLSNLIQVEIRVNGYLLDLITIKPKKLKIYPLVGIKKNALILVQEVSVGLDMTLENNRTFRNFNFFRRLK</sequence>
<dbReference type="Proteomes" id="UP000193633">
    <property type="component" value="Unassembled WGS sequence"/>
</dbReference>
<dbReference type="RefSeq" id="WP_033585161.1">
    <property type="nucleotide sequence ID" value="NZ_NCUA01000003.1"/>
</dbReference>
<dbReference type="AlphaFoldDB" id="A0A1X1G3R1"/>
<comment type="caution">
    <text evidence="2">The sequence shown here is derived from an EMBL/GenBank/DDBJ whole genome shotgun (WGS) entry which is preliminary data.</text>
</comment>
<evidence type="ECO:0000313" key="2">
    <source>
        <dbReference type="EMBL" id="ORO41489.1"/>
    </source>
</evidence>
<reference evidence="3 4" key="1">
    <citation type="journal article" date="2016" name="Eur. J. Clin. Microbiol. Infect. Dis.">
        <title>Whole genome sequencing as a tool for phylogenetic analysis of clinical strains of Mitis group streptococci.</title>
        <authorList>
            <person name="Rasmussen L.H."/>
            <person name="Dargis R."/>
            <person name="Hojholt K."/>
            <person name="Christensen J.J."/>
            <person name="Skovgaard O."/>
            <person name="Justesen U.S."/>
            <person name="Rosenvinge F.S."/>
            <person name="Moser C."/>
            <person name="Lukjancenko O."/>
            <person name="Rasmussen S."/>
            <person name="Nielsen X.C."/>
        </authorList>
    </citation>
    <scope>NUCLEOTIDE SEQUENCE [LARGE SCALE GENOMIC DNA]</scope>
    <source>
        <strain evidence="2 3">OD_339823_10</strain>
        <strain evidence="1 4">RH_49702_11</strain>
    </source>
</reference>
<reference evidence="2" key="2">
    <citation type="submission" date="2017-04" db="EMBL/GenBank/DDBJ databases">
        <authorList>
            <person name="Afonso C.L."/>
            <person name="Miller P.J."/>
            <person name="Scott M.A."/>
            <person name="Spackman E."/>
            <person name="Goraichik I."/>
            <person name="Dimitrov K.M."/>
            <person name="Suarez D.L."/>
            <person name="Swayne D.E."/>
        </authorList>
    </citation>
    <scope>NUCLEOTIDE SEQUENCE</scope>
    <source>
        <strain evidence="2">OD_339823_10</strain>
    </source>
</reference>
<gene>
    <name evidence="2" type="ORF">B7728_01190</name>
    <name evidence="1" type="ORF">B7731_00300</name>
</gene>
<dbReference type="EMBL" id="NCUA01000003">
    <property type="protein sequence ID" value="ORO34172.1"/>
    <property type="molecule type" value="Genomic_DNA"/>
</dbReference>
<protein>
    <submittedName>
        <fullName evidence="2">Uncharacterized protein</fullName>
    </submittedName>
</protein>
<evidence type="ECO:0000313" key="3">
    <source>
        <dbReference type="Proteomes" id="UP000193633"/>
    </source>
</evidence>
<dbReference type="Proteomes" id="UP000193657">
    <property type="component" value="Unassembled WGS sequence"/>
</dbReference>
<organism evidence="2 3">
    <name type="scientific">Streptococcus oralis subsp. tigurinus</name>
    <dbReference type="NCBI Taxonomy" id="1077464"/>
    <lineage>
        <taxon>Bacteria</taxon>
        <taxon>Bacillati</taxon>
        <taxon>Bacillota</taxon>
        <taxon>Bacilli</taxon>
        <taxon>Lactobacillales</taxon>
        <taxon>Streptococcaceae</taxon>
        <taxon>Streptococcus</taxon>
    </lineage>
</organism>
<name>A0A1X1G3R1_STROR</name>
<accession>A0A1X1G3R1</accession>
<reference evidence="1" key="3">
    <citation type="submission" date="2017-04" db="EMBL/GenBank/DDBJ databases">
        <authorList>
            <person name="Nielsen X.C."/>
            <person name="Rasmussen L.H."/>
            <person name="Hoejholt K."/>
            <person name="Rasmussen S."/>
            <person name="Christensen J.J."/>
        </authorList>
    </citation>
    <scope>NUCLEOTIDE SEQUENCE</scope>
    <source>
        <strain evidence="1">RH_49702_11</strain>
    </source>
</reference>
<evidence type="ECO:0000313" key="4">
    <source>
        <dbReference type="Proteomes" id="UP000193657"/>
    </source>
</evidence>
<proteinExistence type="predicted"/>
<evidence type="ECO:0000313" key="1">
    <source>
        <dbReference type="EMBL" id="ORO34172.1"/>
    </source>
</evidence>
<dbReference type="EMBL" id="NCUD01000037">
    <property type="protein sequence ID" value="ORO41489.1"/>
    <property type="molecule type" value="Genomic_DNA"/>
</dbReference>